<accession>A0A9P4WKU6</accession>
<sequence length="116" mass="13539">MSERILLKSVLQKQLKFQKNVDAEKRKKWEWLSQIVENWTPYAGVRPIHPSEWIPGPWCLVHEPGYVFNGIGRFDDRIKEAERNFAEFGLSADENDHNVRLVLHELGVPLPEAFSD</sequence>
<gene>
    <name evidence="1" type="ORF">E8E12_002040</name>
</gene>
<organism evidence="1 2">
    <name type="scientific">Didymella heteroderae</name>
    <dbReference type="NCBI Taxonomy" id="1769908"/>
    <lineage>
        <taxon>Eukaryota</taxon>
        <taxon>Fungi</taxon>
        <taxon>Dikarya</taxon>
        <taxon>Ascomycota</taxon>
        <taxon>Pezizomycotina</taxon>
        <taxon>Dothideomycetes</taxon>
        <taxon>Pleosporomycetidae</taxon>
        <taxon>Pleosporales</taxon>
        <taxon>Pleosporineae</taxon>
        <taxon>Didymellaceae</taxon>
        <taxon>Didymella</taxon>
    </lineage>
</organism>
<dbReference type="Proteomes" id="UP000758155">
    <property type="component" value="Unassembled WGS sequence"/>
</dbReference>
<evidence type="ECO:0000313" key="2">
    <source>
        <dbReference type="Proteomes" id="UP000758155"/>
    </source>
</evidence>
<protein>
    <submittedName>
        <fullName evidence="1">Uncharacterized protein</fullName>
    </submittedName>
</protein>
<dbReference type="EMBL" id="SWKV01000057">
    <property type="protein sequence ID" value="KAF3035535.1"/>
    <property type="molecule type" value="Genomic_DNA"/>
</dbReference>
<proteinExistence type="predicted"/>
<keyword evidence="2" id="KW-1185">Reference proteome</keyword>
<comment type="caution">
    <text evidence="1">The sequence shown here is derived from an EMBL/GenBank/DDBJ whole genome shotgun (WGS) entry which is preliminary data.</text>
</comment>
<name>A0A9P4WKU6_9PLEO</name>
<dbReference type="AlphaFoldDB" id="A0A9P4WKU6"/>
<evidence type="ECO:0000313" key="1">
    <source>
        <dbReference type="EMBL" id="KAF3035535.1"/>
    </source>
</evidence>
<reference evidence="1" key="1">
    <citation type="submission" date="2019-04" db="EMBL/GenBank/DDBJ databases">
        <title>Sequencing of skin fungus with MAO and IRED activity.</title>
        <authorList>
            <person name="Marsaioli A.J."/>
            <person name="Bonatto J.M.C."/>
            <person name="Reis Junior O."/>
        </authorList>
    </citation>
    <scope>NUCLEOTIDE SEQUENCE</scope>
    <source>
        <strain evidence="1">28M1</strain>
    </source>
</reference>